<keyword evidence="2" id="KW-1185">Reference proteome</keyword>
<gene>
    <name evidence="1" type="ORF">pipiens_019948</name>
</gene>
<accession>A0ABD1DQJ8</accession>
<name>A0ABD1DQJ8_CULPP</name>
<evidence type="ECO:0000313" key="2">
    <source>
        <dbReference type="Proteomes" id="UP001562425"/>
    </source>
</evidence>
<comment type="caution">
    <text evidence="1">The sequence shown here is derived from an EMBL/GenBank/DDBJ whole genome shotgun (WGS) entry which is preliminary data.</text>
</comment>
<dbReference type="AlphaFoldDB" id="A0ABD1DQJ8"/>
<dbReference type="Proteomes" id="UP001562425">
    <property type="component" value="Unassembled WGS sequence"/>
</dbReference>
<proteinExistence type="predicted"/>
<organism evidence="1 2">
    <name type="scientific">Culex pipiens pipiens</name>
    <name type="common">Northern house mosquito</name>
    <dbReference type="NCBI Taxonomy" id="38569"/>
    <lineage>
        <taxon>Eukaryota</taxon>
        <taxon>Metazoa</taxon>
        <taxon>Ecdysozoa</taxon>
        <taxon>Arthropoda</taxon>
        <taxon>Hexapoda</taxon>
        <taxon>Insecta</taxon>
        <taxon>Pterygota</taxon>
        <taxon>Neoptera</taxon>
        <taxon>Endopterygota</taxon>
        <taxon>Diptera</taxon>
        <taxon>Nematocera</taxon>
        <taxon>Culicoidea</taxon>
        <taxon>Culicidae</taxon>
        <taxon>Culicinae</taxon>
        <taxon>Culicini</taxon>
        <taxon>Culex</taxon>
        <taxon>Culex</taxon>
    </lineage>
</organism>
<protein>
    <submittedName>
        <fullName evidence="1">Uncharacterized protein</fullName>
    </submittedName>
</protein>
<reference evidence="1 2" key="1">
    <citation type="submission" date="2024-05" db="EMBL/GenBank/DDBJ databases">
        <title>Culex pipiens pipiens assembly and annotation.</title>
        <authorList>
            <person name="Alout H."/>
            <person name="Durand T."/>
        </authorList>
    </citation>
    <scope>NUCLEOTIDE SEQUENCE [LARGE SCALE GENOMIC DNA]</scope>
    <source>
        <strain evidence="1">HA-2024</strain>
        <tissue evidence="1">Whole body</tissue>
    </source>
</reference>
<sequence>MLMNENNPGVDEVRNFIVANLPAVAKLLMVMIENDPGVDEVRIFFLANLPSVAKIRMITNDPGVDEVRILVVANLPAVVKKDGHDEDAHLVRSRVVLLDNQDLGHGRKVGHDENAHLIHTRSFSIISTTTTDGRLARKKMFASSTIGLFAIISFTTEHPPDAAPRIRDVA</sequence>
<evidence type="ECO:0000313" key="1">
    <source>
        <dbReference type="EMBL" id="KAL1401837.1"/>
    </source>
</evidence>
<dbReference type="EMBL" id="JBEHCU010004016">
    <property type="protein sequence ID" value="KAL1401837.1"/>
    <property type="molecule type" value="Genomic_DNA"/>
</dbReference>